<dbReference type="OrthoDB" id="289038at2759"/>
<proteinExistence type="predicted"/>
<dbReference type="HOGENOM" id="CLU_2075338_0_0_1"/>
<gene>
    <name evidence="2" type="ORF">CRE_15053</name>
</gene>
<dbReference type="InterPro" id="IPR001394">
    <property type="entry name" value="Peptidase_C19_UCH"/>
</dbReference>
<dbReference type="AlphaFoldDB" id="E3NLM0"/>
<dbReference type="InterPro" id="IPR038765">
    <property type="entry name" value="Papain-like_cys_pep_sf"/>
</dbReference>
<dbReference type="Proteomes" id="UP000008281">
    <property type="component" value="Unassembled WGS sequence"/>
</dbReference>
<evidence type="ECO:0000313" key="2">
    <source>
        <dbReference type="EMBL" id="EFP05085.1"/>
    </source>
</evidence>
<feature type="domain" description="Peptidase C19 ubiquitin carboxyl-terminal hydrolase" evidence="1">
    <location>
        <begin position="16"/>
        <end position="115"/>
    </location>
</feature>
<dbReference type="Gene3D" id="3.90.70.10">
    <property type="entry name" value="Cysteine proteinases"/>
    <property type="match status" value="1"/>
</dbReference>
<name>E3NLM0_CAERE</name>
<dbReference type="EMBL" id="DS268910">
    <property type="protein sequence ID" value="EFP05085.1"/>
    <property type="molecule type" value="Genomic_DNA"/>
</dbReference>
<reference evidence="2" key="1">
    <citation type="submission" date="2007-07" db="EMBL/GenBank/DDBJ databases">
        <title>PCAP assembly of the Caenorhabditis remanei genome.</title>
        <authorList>
            <consortium name="The Caenorhabditis remanei Sequencing Consortium"/>
            <person name="Wilson R.K."/>
        </authorList>
    </citation>
    <scope>NUCLEOTIDE SEQUENCE [LARGE SCALE GENOMIC DNA]</scope>
    <source>
        <strain evidence="2">PB4641</strain>
    </source>
</reference>
<evidence type="ECO:0000259" key="1">
    <source>
        <dbReference type="Pfam" id="PF00443"/>
    </source>
</evidence>
<dbReference type="Pfam" id="PF00443">
    <property type="entry name" value="UCH"/>
    <property type="match status" value="1"/>
</dbReference>
<evidence type="ECO:0000313" key="3">
    <source>
        <dbReference type="Proteomes" id="UP000008281"/>
    </source>
</evidence>
<keyword evidence="3" id="KW-1185">Reference proteome</keyword>
<dbReference type="OMA" id="NDPQACI"/>
<dbReference type="eggNOG" id="KOG1863">
    <property type="taxonomic scope" value="Eukaryota"/>
</dbReference>
<protein>
    <recommendedName>
        <fullName evidence="1">Peptidase C19 ubiquitin carboxyl-terminal hydrolase domain-containing protein</fullName>
    </recommendedName>
</protein>
<dbReference type="SUPFAM" id="SSF54001">
    <property type="entry name" value="Cysteine proteinases"/>
    <property type="match status" value="1"/>
</dbReference>
<dbReference type="STRING" id="31234.E3NLM0"/>
<dbReference type="MEROPS" id="C19.A54"/>
<sequence>MDCLSNVYITNRASFITGFRRAVYKMEVGTEPSESNIVLAMQRVFYELQMSSEAVETNSLTRAFGWDKLDAFNQHDVQEFCRVLLDNLETKMKGSSEEKSIPNLFRGNMKSYIQVPLM</sequence>
<dbReference type="GO" id="GO:0004843">
    <property type="term" value="F:cysteine-type deubiquitinase activity"/>
    <property type="evidence" value="ECO:0007669"/>
    <property type="project" value="InterPro"/>
</dbReference>
<accession>E3NLM0</accession>
<organism evidence="3">
    <name type="scientific">Caenorhabditis remanei</name>
    <name type="common">Caenorhabditis vulgaris</name>
    <dbReference type="NCBI Taxonomy" id="31234"/>
    <lineage>
        <taxon>Eukaryota</taxon>
        <taxon>Metazoa</taxon>
        <taxon>Ecdysozoa</taxon>
        <taxon>Nematoda</taxon>
        <taxon>Chromadorea</taxon>
        <taxon>Rhabditida</taxon>
        <taxon>Rhabditina</taxon>
        <taxon>Rhabditomorpha</taxon>
        <taxon>Rhabditoidea</taxon>
        <taxon>Rhabditidae</taxon>
        <taxon>Peloderinae</taxon>
        <taxon>Caenorhabditis</taxon>
    </lineage>
</organism>
<dbReference type="GO" id="GO:0016579">
    <property type="term" value="P:protein deubiquitination"/>
    <property type="evidence" value="ECO:0007669"/>
    <property type="project" value="InterPro"/>
</dbReference>
<dbReference type="InParanoid" id="E3NLM0"/>